<dbReference type="STRING" id="42156.A0A3P6SZ45"/>
<dbReference type="SUPFAM" id="SSF48113">
    <property type="entry name" value="Heme-dependent peroxidases"/>
    <property type="match status" value="1"/>
</dbReference>
<dbReference type="GO" id="GO:0006979">
    <property type="term" value="P:response to oxidative stress"/>
    <property type="evidence" value="ECO:0007669"/>
    <property type="project" value="InterPro"/>
</dbReference>
<keyword evidence="1" id="KW-0575">Peroxidase</keyword>
<dbReference type="AlphaFoldDB" id="A0A3P6SZ45"/>
<reference evidence="2 3" key="1">
    <citation type="submission" date="2018-08" db="EMBL/GenBank/DDBJ databases">
        <authorList>
            <person name="Laetsch R D."/>
            <person name="Stevens L."/>
            <person name="Kumar S."/>
            <person name="Blaxter L. M."/>
        </authorList>
    </citation>
    <scope>NUCLEOTIDE SEQUENCE [LARGE SCALE GENOMIC DNA]</scope>
</reference>
<protein>
    <submittedName>
        <fullName evidence="2">Uncharacterized protein</fullName>
    </submittedName>
</protein>
<dbReference type="PANTHER" id="PTHR11475">
    <property type="entry name" value="OXIDASE/PEROXIDASE"/>
    <property type="match status" value="1"/>
</dbReference>
<dbReference type="Proteomes" id="UP000277928">
    <property type="component" value="Unassembled WGS sequence"/>
</dbReference>
<name>A0A3P6SZ45_LITSI</name>
<dbReference type="GO" id="GO:0004601">
    <property type="term" value="F:peroxidase activity"/>
    <property type="evidence" value="ECO:0007669"/>
    <property type="project" value="UniProtKB-KW"/>
</dbReference>
<dbReference type="PROSITE" id="PS50292">
    <property type="entry name" value="PEROXIDASE_3"/>
    <property type="match status" value="1"/>
</dbReference>
<dbReference type="InterPro" id="IPR019791">
    <property type="entry name" value="Haem_peroxidase_animal"/>
</dbReference>
<evidence type="ECO:0000313" key="3">
    <source>
        <dbReference type="Proteomes" id="UP000277928"/>
    </source>
</evidence>
<keyword evidence="1" id="KW-0560">Oxidoreductase</keyword>
<dbReference type="GO" id="GO:0020037">
    <property type="term" value="F:heme binding"/>
    <property type="evidence" value="ECO:0007669"/>
    <property type="project" value="InterPro"/>
</dbReference>
<organism evidence="2 3">
    <name type="scientific">Litomosoides sigmodontis</name>
    <name type="common">Filarial nematode worm</name>
    <dbReference type="NCBI Taxonomy" id="42156"/>
    <lineage>
        <taxon>Eukaryota</taxon>
        <taxon>Metazoa</taxon>
        <taxon>Ecdysozoa</taxon>
        <taxon>Nematoda</taxon>
        <taxon>Chromadorea</taxon>
        <taxon>Rhabditida</taxon>
        <taxon>Spirurina</taxon>
        <taxon>Spiruromorpha</taxon>
        <taxon>Filarioidea</taxon>
        <taxon>Onchocercidae</taxon>
        <taxon>Litomosoides</taxon>
    </lineage>
</organism>
<dbReference type="EMBL" id="UYRX01000230">
    <property type="protein sequence ID" value="VDK78047.1"/>
    <property type="molecule type" value="Genomic_DNA"/>
</dbReference>
<evidence type="ECO:0000313" key="2">
    <source>
        <dbReference type="EMBL" id="VDK78047.1"/>
    </source>
</evidence>
<dbReference type="Gene3D" id="1.10.640.10">
    <property type="entry name" value="Haem peroxidase domain superfamily, animal type"/>
    <property type="match status" value="1"/>
</dbReference>
<evidence type="ECO:0000256" key="1">
    <source>
        <dbReference type="ARBA" id="ARBA00022559"/>
    </source>
</evidence>
<sequence length="142" mass="16584">MNIQRGRDHALPGYVEFRKWCNLSPVENWDDLKKIMPHEIINKLKHLYGHPGNIDLFVGGVAEKRYDDALVGPTFSCIIGEQFRRIRDGDRFCVQHTGVNEPRIPLKRMVPFGFFTYFFQQDVFTFVVKNIEDTALCYLNDS</sequence>
<gene>
    <name evidence="2" type="ORF">NLS_LOCUS3922</name>
</gene>
<keyword evidence="3" id="KW-1185">Reference proteome</keyword>
<dbReference type="PANTHER" id="PTHR11475:SF58">
    <property type="entry name" value="PEROXIDASIN"/>
    <property type="match status" value="1"/>
</dbReference>
<dbReference type="InterPro" id="IPR010255">
    <property type="entry name" value="Haem_peroxidase_sf"/>
</dbReference>
<dbReference type="OMA" id="SCINGIH"/>
<dbReference type="Pfam" id="PF03098">
    <property type="entry name" value="An_peroxidase"/>
    <property type="match status" value="1"/>
</dbReference>
<dbReference type="GO" id="GO:0005615">
    <property type="term" value="C:extracellular space"/>
    <property type="evidence" value="ECO:0007669"/>
    <property type="project" value="TreeGrafter"/>
</dbReference>
<dbReference type="InterPro" id="IPR037120">
    <property type="entry name" value="Haem_peroxidase_sf_animal"/>
</dbReference>
<dbReference type="OrthoDB" id="5824095at2759"/>
<accession>A0A3P6SZ45</accession>
<proteinExistence type="predicted"/>